<proteinExistence type="predicted"/>
<evidence type="ECO:0000313" key="2">
    <source>
        <dbReference type="Proteomes" id="UP000028995"/>
    </source>
</evidence>
<dbReference type="EMBL" id="JGYU01000009">
    <property type="protein sequence ID" value="KFI56807.1"/>
    <property type="molecule type" value="Genomic_DNA"/>
</dbReference>
<accession>A0A087ADF7</accession>
<reference evidence="1 2" key="1">
    <citation type="submission" date="2014-03" db="EMBL/GenBank/DDBJ databases">
        <title>Genomics of Bifidobacteria.</title>
        <authorList>
            <person name="Ventura M."/>
            <person name="Milani C."/>
            <person name="Lugli G.A."/>
        </authorList>
    </citation>
    <scope>NUCLEOTIDE SEQUENCE [LARGE SCALE GENOMIC DNA]</scope>
    <source>
        <strain evidence="1 2">LMG 10510</strain>
    </source>
</reference>
<name>A0A087ADF7_9BIFI</name>
<evidence type="ECO:0000313" key="1">
    <source>
        <dbReference type="EMBL" id="KFI56807.1"/>
    </source>
</evidence>
<comment type="caution">
    <text evidence="1">The sequence shown here is derived from an EMBL/GenBank/DDBJ whole genome shotgun (WGS) entry which is preliminary data.</text>
</comment>
<organism evidence="1 2">
    <name type="scientific">Bifidobacterium choerinum</name>
    <dbReference type="NCBI Taxonomy" id="35760"/>
    <lineage>
        <taxon>Bacteria</taxon>
        <taxon>Bacillati</taxon>
        <taxon>Actinomycetota</taxon>
        <taxon>Actinomycetes</taxon>
        <taxon>Bifidobacteriales</taxon>
        <taxon>Bifidobacteriaceae</taxon>
        <taxon>Bifidobacterium</taxon>
    </lineage>
</organism>
<dbReference type="Proteomes" id="UP000028995">
    <property type="component" value="Unassembled WGS sequence"/>
</dbReference>
<protein>
    <submittedName>
        <fullName evidence="1">Uncharacterized protein</fullName>
    </submittedName>
</protein>
<keyword evidence="2" id="KW-1185">Reference proteome</keyword>
<sequence length="87" mass="9353">MNAHRSCLLSSSPARAGTRRRVCARPLVMGGVSGRVTKPVASVAVDRWPDTPCMRRRHGMCVMAHGTSVGSGRAEVQGERRTMCKCG</sequence>
<gene>
    <name evidence="1" type="ORF">BCHO_3001</name>
</gene>
<dbReference type="AlphaFoldDB" id="A0A087ADF7"/>
<dbReference type="STRING" id="35760.BCHO_3001"/>